<gene>
    <name evidence="1" type="ORF">APB76_17875</name>
</gene>
<dbReference type="EMBL" id="LLEI02000053">
    <property type="protein sequence ID" value="OAJ93065.1"/>
    <property type="molecule type" value="Genomic_DNA"/>
</dbReference>
<protein>
    <submittedName>
        <fullName evidence="1">Uncharacterized protein</fullName>
    </submittedName>
</protein>
<accession>A0A177XXQ4</accession>
<dbReference type="RefSeq" id="WP_054961372.1">
    <property type="nucleotide sequence ID" value="NZ_LLEI02000053.1"/>
</dbReference>
<evidence type="ECO:0000313" key="1">
    <source>
        <dbReference type="EMBL" id="OAJ93065.1"/>
    </source>
</evidence>
<comment type="caution">
    <text evidence="1">The sequence shown here is derived from an EMBL/GenBank/DDBJ whole genome shotgun (WGS) entry which is preliminary data.</text>
</comment>
<dbReference type="Proteomes" id="UP000078406">
    <property type="component" value="Unassembled WGS sequence"/>
</dbReference>
<proteinExistence type="predicted"/>
<name>A0A177XXQ4_9VIBR</name>
<organism evidence="1 2">
    <name type="scientific">Vibrio bivalvicida</name>
    <dbReference type="NCBI Taxonomy" id="1276888"/>
    <lineage>
        <taxon>Bacteria</taxon>
        <taxon>Pseudomonadati</taxon>
        <taxon>Pseudomonadota</taxon>
        <taxon>Gammaproteobacteria</taxon>
        <taxon>Vibrionales</taxon>
        <taxon>Vibrionaceae</taxon>
        <taxon>Vibrio</taxon>
        <taxon>Vibrio oreintalis group</taxon>
    </lineage>
</organism>
<dbReference type="AlphaFoldDB" id="A0A177XXQ4"/>
<evidence type="ECO:0000313" key="2">
    <source>
        <dbReference type="Proteomes" id="UP000078406"/>
    </source>
</evidence>
<reference evidence="1 2" key="1">
    <citation type="journal article" date="2016" name="Syst. Appl. Microbiol.">
        <title>Vibrio bivalvicida sp. nov., a novel larval pathogen for bivalve molluscs reared in a hatchery.</title>
        <authorList>
            <person name="Dubert J."/>
            <person name="Romalde J.L."/>
            <person name="Prado S."/>
            <person name="Barja J.L."/>
        </authorList>
    </citation>
    <scope>NUCLEOTIDE SEQUENCE [LARGE SCALE GENOMIC DNA]</scope>
    <source>
        <strain evidence="1 2">605</strain>
    </source>
</reference>
<sequence length="118" mass="13492">MIEQKFQQPGLLAQTEVNPLFSRMADIVLVFFPTPGVFIRDTFSIPEEFQAEKAMYYESDGEPFEDMYFFLPAVLQSQYDSEKNNAGIVYEKDVLKFSPELIKALADQANSPIEHRSG</sequence>